<dbReference type="Pfam" id="PF07699">
    <property type="entry name" value="Ephrin_rec_like"/>
    <property type="match status" value="2"/>
</dbReference>
<keyword evidence="4" id="KW-1185">Reference proteome</keyword>
<dbReference type="InterPro" id="IPR011641">
    <property type="entry name" value="Tyr-kin_ephrin_A/B_rcpt-like"/>
</dbReference>
<feature type="transmembrane region" description="Helical" evidence="1">
    <location>
        <begin position="297"/>
        <end position="321"/>
    </location>
</feature>
<dbReference type="Proteomes" id="UP001152803">
    <property type="component" value="Unassembled WGS sequence"/>
</dbReference>
<keyword evidence="1" id="KW-0812">Transmembrane</keyword>
<evidence type="ECO:0000259" key="2">
    <source>
        <dbReference type="Pfam" id="PF07699"/>
    </source>
</evidence>
<dbReference type="EMBL" id="JAFJMO010000007">
    <property type="protein sequence ID" value="KAJ8271638.1"/>
    <property type="molecule type" value="Genomic_DNA"/>
</dbReference>
<organism evidence="3 4">
    <name type="scientific">Conger conger</name>
    <name type="common">Conger eel</name>
    <name type="synonym">Muraena conger</name>
    <dbReference type="NCBI Taxonomy" id="82655"/>
    <lineage>
        <taxon>Eukaryota</taxon>
        <taxon>Metazoa</taxon>
        <taxon>Chordata</taxon>
        <taxon>Craniata</taxon>
        <taxon>Vertebrata</taxon>
        <taxon>Euteleostomi</taxon>
        <taxon>Actinopterygii</taxon>
        <taxon>Neopterygii</taxon>
        <taxon>Teleostei</taxon>
        <taxon>Anguilliformes</taxon>
        <taxon>Congridae</taxon>
        <taxon>Conger</taxon>
    </lineage>
</organism>
<dbReference type="SUPFAM" id="SSF57184">
    <property type="entry name" value="Growth factor receptor domain"/>
    <property type="match status" value="2"/>
</dbReference>
<keyword evidence="1" id="KW-1133">Transmembrane helix</keyword>
<dbReference type="Gene3D" id="2.10.50.10">
    <property type="entry name" value="Tumor Necrosis Factor Receptor, subunit A, domain 2"/>
    <property type="match status" value="2"/>
</dbReference>
<dbReference type="OrthoDB" id="439917at2759"/>
<accession>A0A9Q1DIV2</accession>
<comment type="caution">
    <text evidence="3">The sequence shown here is derived from an EMBL/GenBank/DDBJ whole genome shotgun (WGS) entry which is preliminary data.</text>
</comment>
<protein>
    <recommendedName>
        <fullName evidence="2">Tyrosine-protein kinase ephrin type A/B receptor-like domain-containing protein</fullName>
    </recommendedName>
</protein>
<evidence type="ECO:0000313" key="4">
    <source>
        <dbReference type="Proteomes" id="UP001152803"/>
    </source>
</evidence>
<feature type="domain" description="Tyrosine-protein kinase ephrin type A/B receptor-like" evidence="2">
    <location>
        <begin position="226"/>
        <end position="260"/>
    </location>
</feature>
<evidence type="ECO:0000256" key="1">
    <source>
        <dbReference type="SAM" id="Phobius"/>
    </source>
</evidence>
<reference evidence="3" key="1">
    <citation type="journal article" date="2023" name="Science">
        <title>Genome structures resolve the early diversification of teleost fishes.</title>
        <authorList>
            <person name="Parey E."/>
            <person name="Louis A."/>
            <person name="Montfort J."/>
            <person name="Bouchez O."/>
            <person name="Roques C."/>
            <person name="Iampietro C."/>
            <person name="Lluch J."/>
            <person name="Castinel A."/>
            <person name="Donnadieu C."/>
            <person name="Desvignes T."/>
            <person name="Floi Bucao C."/>
            <person name="Jouanno E."/>
            <person name="Wen M."/>
            <person name="Mejri S."/>
            <person name="Dirks R."/>
            <person name="Jansen H."/>
            <person name="Henkel C."/>
            <person name="Chen W.J."/>
            <person name="Zahm M."/>
            <person name="Cabau C."/>
            <person name="Klopp C."/>
            <person name="Thompson A.W."/>
            <person name="Robinson-Rechavi M."/>
            <person name="Braasch I."/>
            <person name="Lecointre G."/>
            <person name="Bobe J."/>
            <person name="Postlethwait J.H."/>
            <person name="Berthelot C."/>
            <person name="Roest Crollius H."/>
            <person name="Guiguen Y."/>
        </authorList>
    </citation>
    <scope>NUCLEOTIDE SEQUENCE</scope>
    <source>
        <strain evidence="3">Concon-B</strain>
    </source>
</reference>
<feature type="transmembrane region" description="Helical" evidence="1">
    <location>
        <begin position="21"/>
        <end position="39"/>
    </location>
</feature>
<feature type="domain" description="Tyrosine-protein kinase ephrin type A/B receptor-like" evidence="2">
    <location>
        <begin position="136"/>
        <end position="180"/>
    </location>
</feature>
<keyword evidence="1" id="KW-0472">Membrane</keyword>
<dbReference type="SMART" id="SM01411">
    <property type="entry name" value="Ephrin_rec_like"/>
    <property type="match status" value="3"/>
</dbReference>
<evidence type="ECO:0000313" key="3">
    <source>
        <dbReference type="EMBL" id="KAJ8271638.1"/>
    </source>
</evidence>
<sequence>MKAVISLTHSDRTNFRNMGRNLGTFAVVNAVWFIGVVVGQTTLIPAVTNSTTDENVTMTTPMTTPIPLTTTPAPCSAFNISTCEVCSPGSYYDNETLQCSCCPQSGLCLPEACLPCERGFYQPLSGQLHCQPCRQGSYSNVTGSSVCQSCPAGSYTNSTGSETCKNCSPGFYSSGPNATSCDPCPQGTFCNSSRCPLCHLCPIGTESLQSASKDCTPCRPGMHKAARQTMCQICTSGFYQLRWGQEACNVCPENHYCPSPDVSPIQCPNDAFCPEGSIAPGYCMETFFRKAGESCELAPVTIALLVIAGGMVLLLMVLLVLRRRRETDGELSLSRAPLLHKDRHPSRYYTMPGDTEPVYAGW</sequence>
<dbReference type="PANTHER" id="PTHR46967">
    <property type="entry name" value="INSULIN-LIKE GROWTH FACTOR BINDING PROTEIN,N-TERMINAL"/>
    <property type="match status" value="1"/>
</dbReference>
<dbReference type="InterPro" id="IPR009030">
    <property type="entry name" value="Growth_fac_rcpt_cys_sf"/>
</dbReference>
<name>A0A9Q1DIV2_CONCO</name>
<dbReference type="PANTHER" id="PTHR46967:SF1">
    <property type="entry name" value="KERATIN-ASSOCIATED PROTEIN 16-1-LIKE"/>
    <property type="match status" value="1"/>
</dbReference>
<dbReference type="AlphaFoldDB" id="A0A9Q1DIV2"/>
<proteinExistence type="predicted"/>
<gene>
    <name evidence="3" type="ORF">COCON_G00104970</name>
</gene>